<dbReference type="EMBL" id="CM023472">
    <property type="protein sequence ID" value="KAH7960905.1"/>
    <property type="molecule type" value="Genomic_DNA"/>
</dbReference>
<protein>
    <submittedName>
        <fullName evidence="1">Uncharacterized protein</fullName>
    </submittedName>
</protein>
<evidence type="ECO:0000313" key="1">
    <source>
        <dbReference type="EMBL" id="KAH7960905.1"/>
    </source>
</evidence>
<gene>
    <name evidence="1" type="ORF">HPB49_024689</name>
</gene>
<dbReference type="Proteomes" id="UP000821865">
    <property type="component" value="Chromosome 3"/>
</dbReference>
<accession>A0ACB8D979</accession>
<sequence>MKRIVTGYEVLVDQLGMRIAYAAFEKMRNVSSAKSGGSALMAELSELLGSVQRAFFAAYCFQFCQHEVPHGLGHVASGRFRCNAVLRDVDAFSTAFKCPAGSSMRPAPACAI</sequence>
<organism evidence="1 2">
    <name type="scientific">Dermacentor silvarum</name>
    <name type="common">Tick</name>
    <dbReference type="NCBI Taxonomy" id="543639"/>
    <lineage>
        <taxon>Eukaryota</taxon>
        <taxon>Metazoa</taxon>
        <taxon>Ecdysozoa</taxon>
        <taxon>Arthropoda</taxon>
        <taxon>Chelicerata</taxon>
        <taxon>Arachnida</taxon>
        <taxon>Acari</taxon>
        <taxon>Parasitiformes</taxon>
        <taxon>Ixodida</taxon>
        <taxon>Ixodoidea</taxon>
        <taxon>Ixodidae</taxon>
        <taxon>Rhipicephalinae</taxon>
        <taxon>Dermacentor</taxon>
    </lineage>
</organism>
<proteinExistence type="predicted"/>
<keyword evidence="2" id="KW-1185">Reference proteome</keyword>
<name>A0ACB8D979_DERSI</name>
<comment type="caution">
    <text evidence="1">The sequence shown here is derived from an EMBL/GenBank/DDBJ whole genome shotgun (WGS) entry which is preliminary data.</text>
</comment>
<evidence type="ECO:0000313" key="2">
    <source>
        <dbReference type="Proteomes" id="UP000821865"/>
    </source>
</evidence>
<reference evidence="1" key="1">
    <citation type="submission" date="2020-05" db="EMBL/GenBank/DDBJ databases">
        <title>Large-scale comparative analyses of tick genomes elucidate their genetic diversity and vector capacities.</title>
        <authorList>
            <person name="Jia N."/>
            <person name="Wang J."/>
            <person name="Shi W."/>
            <person name="Du L."/>
            <person name="Sun Y."/>
            <person name="Zhan W."/>
            <person name="Jiang J."/>
            <person name="Wang Q."/>
            <person name="Zhang B."/>
            <person name="Ji P."/>
            <person name="Sakyi L.B."/>
            <person name="Cui X."/>
            <person name="Yuan T."/>
            <person name="Jiang B."/>
            <person name="Yang W."/>
            <person name="Lam T.T.-Y."/>
            <person name="Chang Q."/>
            <person name="Ding S."/>
            <person name="Wang X."/>
            <person name="Zhu J."/>
            <person name="Ruan X."/>
            <person name="Zhao L."/>
            <person name="Wei J."/>
            <person name="Que T."/>
            <person name="Du C."/>
            <person name="Cheng J."/>
            <person name="Dai P."/>
            <person name="Han X."/>
            <person name="Huang E."/>
            <person name="Gao Y."/>
            <person name="Liu J."/>
            <person name="Shao H."/>
            <person name="Ye R."/>
            <person name="Li L."/>
            <person name="Wei W."/>
            <person name="Wang X."/>
            <person name="Wang C."/>
            <person name="Yang T."/>
            <person name="Huo Q."/>
            <person name="Li W."/>
            <person name="Guo W."/>
            <person name="Chen H."/>
            <person name="Zhou L."/>
            <person name="Ni X."/>
            <person name="Tian J."/>
            <person name="Zhou Y."/>
            <person name="Sheng Y."/>
            <person name="Liu T."/>
            <person name="Pan Y."/>
            <person name="Xia L."/>
            <person name="Li J."/>
            <person name="Zhao F."/>
            <person name="Cao W."/>
        </authorList>
    </citation>
    <scope>NUCLEOTIDE SEQUENCE</scope>
    <source>
        <strain evidence="1">Dsil-2018</strain>
    </source>
</reference>